<reference evidence="1 2" key="1">
    <citation type="submission" date="2015-01" db="EMBL/GenBank/DDBJ databases">
        <title>Evolution of Trichinella species and genotypes.</title>
        <authorList>
            <person name="Korhonen P.K."/>
            <person name="Edoardo P."/>
            <person name="Giuseppe L.R."/>
            <person name="Gasser R.B."/>
        </authorList>
    </citation>
    <scope>NUCLEOTIDE SEQUENCE [LARGE SCALE GENOMIC DNA]</scope>
    <source>
        <strain evidence="1">ISS1980</strain>
    </source>
</reference>
<accession>A0A0V1MBV4</accession>
<protein>
    <submittedName>
        <fullName evidence="1">Uncharacterized protein</fullName>
    </submittedName>
</protein>
<keyword evidence="2" id="KW-1185">Reference proteome</keyword>
<name>A0A0V1MBV4_9BILA</name>
<dbReference type="EMBL" id="JYDO01000141">
    <property type="protein sequence ID" value="KRZ69226.1"/>
    <property type="molecule type" value="Genomic_DNA"/>
</dbReference>
<comment type="caution">
    <text evidence="1">The sequence shown here is derived from an EMBL/GenBank/DDBJ whole genome shotgun (WGS) entry which is preliminary data.</text>
</comment>
<gene>
    <name evidence="1" type="ORF">T10_446</name>
</gene>
<dbReference type="AlphaFoldDB" id="A0A0V1MBV4"/>
<evidence type="ECO:0000313" key="2">
    <source>
        <dbReference type="Proteomes" id="UP000054843"/>
    </source>
</evidence>
<sequence>MKFKSPFWISDSDSSLNFVLFKKKALHVDAKVITVYNYLIIVTRMFEKIVASVLCDAALLSTSVSETNFNWISNGMLKRLTRTFYFVHWN</sequence>
<dbReference type="Proteomes" id="UP000054843">
    <property type="component" value="Unassembled WGS sequence"/>
</dbReference>
<evidence type="ECO:0000313" key="1">
    <source>
        <dbReference type="EMBL" id="KRZ69226.1"/>
    </source>
</evidence>
<proteinExistence type="predicted"/>
<organism evidence="1 2">
    <name type="scientific">Trichinella papuae</name>
    <dbReference type="NCBI Taxonomy" id="268474"/>
    <lineage>
        <taxon>Eukaryota</taxon>
        <taxon>Metazoa</taxon>
        <taxon>Ecdysozoa</taxon>
        <taxon>Nematoda</taxon>
        <taxon>Enoplea</taxon>
        <taxon>Dorylaimia</taxon>
        <taxon>Trichinellida</taxon>
        <taxon>Trichinellidae</taxon>
        <taxon>Trichinella</taxon>
    </lineage>
</organism>